<dbReference type="PANTHER" id="PTHR30604">
    <property type="entry name" value="PROTEIN TRANSPORT PROTEIN HOFQ"/>
    <property type="match status" value="1"/>
</dbReference>
<dbReference type="Proteomes" id="UP000319576">
    <property type="component" value="Chromosome"/>
</dbReference>
<accession>A0A517Y2U5</accession>
<evidence type="ECO:0000313" key="5">
    <source>
        <dbReference type="Proteomes" id="UP000319576"/>
    </source>
</evidence>
<keyword evidence="5" id="KW-1185">Reference proteome</keyword>
<dbReference type="InterPro" id="IPR004846">
    <property type="entry name" value="T2SS/T3SS_dom"/>
</dbReference>
<dbReference type="KEGG" id="uli:ETAA1_60290"/>
<organism evidence="4 5">
    <name type="scientific">Urbifossiella limnaea</name>
    <dbReference type="NCBI Taxonomy" id="2528023"/>
    <lineage>
        <taxon>Bacteria</taxon>
        <taxon>Pseudomonadati</taxon>
        <taxon>Planctomycetota</taxon>
        <taxon>Planctomycetia</taxon>
        <taxon>Gemmatales</taxon>
        <taxon>Gemmataceae</taxon>
        <taxon>Urbifossiella</taxon>
    </lineage>
</organism>
<dbReference type="PANTHER" id="PTHR30604:SF1">
    <property type="entry name" value="DNA UTILIZATION PROTEIN HOFQ"/>
    <property type="match status" value="1"/>
</dbReference>
<name>A0A517Y2U5_9BACT</name>
<dbReference type="AlphaFoldDB" id="A0A517Y2U5"/>
<evidence type="ECO:0000259" key="3">
    <source>
        <dbReference type="Pfam" id="PF00263"/>
    </source>
</evidence>
<protein>
    <submittedName>
        <fullName evidence="4">Bacterial type II and III secretion system protein</fullName>
    </submittedName>
</protein>
<feature type="chain" id="PRO_5021999765" evidence="2">
    <location>
        <begin position="20"/>
        <end position="264"/>
    </location>
</feature>
<keyword evidence="2" id="KW-0732">Signal</keyword>
<evidence type="ECO:0000256" key="2">
    <source>
        <dbReference type="SAM" id="SignalP"/>
    </source>
</evidence>
<evidence type="ECO:0000313" key="4">
    <source>
        <dbReference type="EMBL" id="QDU24018.1"/>
    </source>
</evidence>
<dbReference type="RefSeq" id="WP_202920508.1">
    <property type="nucleotide sequence ID" value="NZ_CP036273.1"/>
</dbReference>
<dbReference type="GO" id="GO:0009306">
    <property type="term" value="P:protein secretion"/>
    <property type="evidence" value="ECO:0007669"/>
    <property type="project" value="InterPro"/>
</dbReference>
<reference evidence="4 5" key="1">
    <citation type="submission" date="2019-02" db="EMBL/GenBank/DDBJ databases">
        <title>Deep-cultivation of Planctomycetes and their phenomic and genomic characterization uncovers novel biology.</title>
        <authorList>
            <person name="Wiegand S."/>
            <person name="Jogler M."/>
            <person name="Boedeker C."/>
            <person name="Pinto D."/>
            <person name="Vollmers J."/>
            <person name="Rivas-Marin E."/>
            <person name="Kohn T."/>
            <person name="Peeters S.H."/>
            <person name="Heuer A."/>
            <person name="Rast P."/>
            <person name="Oberbeckmann S."/>
            <person name="Bunk B."/>
            <person name="Jeske O."/>
            <person name="Meyerdierks A."/>
            <person name="Storesund J.E."/>
            <person name="Kallscheuer N."/>
            <person name="Luecker S."/>
            <person name="Lage O.M."/>
            <person name="Pohl T."/>
            <person name="Merkel B.J."/>
            <person name="Hornburger P."/>
            <person name="Mueller R.-W."/>
            <person name="Bruemmer F."/>
            <person name="Labrenz M."/>
            <person name="Spormann A.M."/>
            <person name="Op den Camp H."/>
            <person name="Overmann J."/>
            <person name="Amann R."/>
            <person name="Jetten M.S.M."/>
            <person name="Mascher T."/>
            <person name="Medema M.H."/>
            <person name="Devos D.P."/>
            <person name="Kaster A.-K."/>
            <person name="Ovreas L."/>
            <person name="Rohde M."/>
            <person name="Galperin M.Y."/>
            <person name="Jogler C."/>
        </authorList>
    </citation>
    <scope>NUCLEOTIDE SEQUENCE [LARGE SCALE GENOMIC DNA]</scope>
    <source>
        <strain evidence="4 5">ETA_A1</strain>
    </source>
</reference>
<feature type="domain" description="Type II/III secretion system secretin-like" evidence="3">
    <location>
        <begin position="69"/>
        <end position="247"/>
    </location>
</feature>
<dbReference type="Pfam" id="PF00263">
    <property type="entry name" value="Secretin"/>
    <property type="match status" value="1"/>
</dbReference>
<evidence type="ECO:0000256" key="1">
    <source>
        <dbReference type="RuleBase" id="RU004003"/>
    </source>
</evidence>
<comment type="similarity">
    <text evidence="1">Belongs to the bacterial secretin family.</text>
</comment>
<proteinExistence type="inferred from homology"/>
<feature type="signal peptide" evidence="2">
    <location>
        <begin position="1"/>
        <end position="19"/>
    </location>
</feature>
<gene>
    <name evidence="4" type="ORF">ETAA1_60290</name>
</gene>
<dbReference type="EMBL" id="CP036273">
    <property type="protein sequence ID" value="QDU24018.1"/>
    <property type="molecule type" value="Genomic_DNA"/>
</dbReference>
<dbReference type="InterPro" id="IPR051808">
    <property type="entry name" value="Type_IV_pilus_biogenesis"/>
</dbReference>
<sequence precursor="true">MNPLILVAALAAVSPPGLRAEFTAAPADAKRTIIFQLRVLTIQGDPPAGLDAPLTDAQLRTLLTEVGARGNLLTAPRVTVTEGQTAKVFTGQARSFDTGVEAVLKDGSVQVLPTTKTVEVGTRFELTGRAAAGGAVAARLKYTDTRVGDVVQGAAVTVRHVGADGLLRNGVVTLVAPEVSTATAQATVRVPAGRAVVIPGPVRTEEVREEFGPPVLSRIPYVSRLFTNVGVSRVPVRTYLVLTATLIEDESALPAAPAPRPVGR</sequence>